<evidence type="ECO:0000259" key="2">
    <source>
        <dbReference type="PROSITE" id="PS50104"/>
    </source>
</evidence>
<dbReference type="PANTHER" id="PTHR32009:SF160">
    <property type="entry name" value="DISEASE RESISTANCE PROTEIN (TIR-NBS-LRR CLASS)"/>
    <property type="match status" value="1"/>
</dbReference>
<dbReference type="Pfam" id="PF01582">
    <property type="entry name" value="TIR"/>
    <property type="match status" value="1"/>
</dbReference>
<dbReference type="SUPFAM" id="SSF52200">
    <property type="entry name" value="Toll/Interleukin receptor TIR domain"/>
    <property type="match status" value="1"/>
</dbReference>
<feature type="domain" description="TIR" evidence="2">
    <location>
        <begin position="2"/>
        <end position="161"/>
    </location>
</feature>
<dbReference type="SMART" id="SM00255">
    <property type="entry name" value="TIR"/>
    <property type="match status" value="1"/>
</dbReference>
<reference evidence="3 4" key="1">
    <citation type="journal article" date="2018" name="Front. Plant Sci.">
        <title>Red Clover (Trifolium pratense) and Zigzag Clover (T. medium) - A Picture of Genomic Similarities and Differences.</title>
        <authorList>
            <person name="Dluhosova J."/>
            <person name="Istvanek J."/>
            <person name="Nedelnik J."/>
            <person name="Repkova J."/>
        </authorList>
    </citation>
    <scope>NUCLEOTIDE SEQUENCE [LARGE SCALE GENOMIC DNA]</scope>
    <source>
        <strain evidence="4">cv. 10/8</strain>
        <tissue evidence="3">Leaf</tissue>
    </source>
</reference>
<comment type="caution">
    <text evidence="3">The sequence shown here is derived from an EMBL/GenBank/DDBJ whole genome shotgun (WGS) entry which is preliminary data.</text>
</comment>
<sequence>PNLCDVFLSFREEDSGAKFIPHLYSSLQNAGIYAFRDNDKIQRGDQISMSLLRAIQQSKIAIVILSTNYANSRCCLHELERIMKIGRTRDLVVVPVYEVDRFDVRHQKSLFGNFFEDLISTSSVGEFNKRKWRNALIDIAGIAGFSHKDSRLFEFSLRNTTSLTNY</sequence>
<dbReference type="GO" id="GO:0007165">
    <property type="term" value="P:signal transduction"/>
    <property type="evidence" value="ECO:0007669"/>
    <property type="project" value="InterPro"/>
</dbReference>
<dbReference type="EMBL" id="LXQA010002238">
    <property type="protein sequence ID" value="MCH81389.1"/>
    <property type="molecule type" value="Genomic_DNA"/>
</dbReference>
<dbReference type="Proteomes" id="UP000265520">
    <property type="component" value="Unassembled WGS sequence"/>
</dbReference>
<dbReference type="PANTHER" id="PTHR32009">
    <property type="entry name" value="TMV RESISTANCE PROTEIN N-LIKE"/>
    <property type="match status" value="1"/>
</dbReference>
<evidence type="ECO:0000313" key="3">
    <source>
        <dbReference type="EMBL" id="MCH81389.1"/>
    </source>
</evidence>
<dbReference type="Gene3D" id="3.40.50.10140">
    <property type="entry name" value="Toll/interleukin-1 receptor homology (TIR) domain"/>
    <property type="match status" value="1"/>
</dbReference>
<feature type="non-terminal residue" evidence="3">
    <location>
        <position position="1"/>
    </location>
</feature>
<organism evidence="3 4">
    <name type="scientific">Trifolium medium</name>
    <dbReference type="NCBI Taxonomy" id="97028"/>
    <lineage>
        <taxon>Eukaryota</taxon>
        <taxon>Viridiplantae</taxon>
        <taxon>Streptophyta</taxon>
        <taxon>Embryophyta</taxon>
        <taxon>Tracheophyta</taxon>
        <taxon>Spermatophyta</taxon>
        <taxon>Magnoliopsida</taxon>
        <taxon>eudicotyledons</taxon>
        <taxon>Gunneridae</taxon>
        <taxon>Pentapetalae</taxon>
        <taxon>rosids</taxon>
        <taxon>fabids</taxon>
        <taxon>Fabales</taxon>
        <taxon>Fabaceae</taxon>
        <taxon>Papilionoideae</taxon>
        <taxon>50 kb inversion clade</taxon>
        <taxon>NPAAA clade</taxon>
        <taxon>Hologalegina</taxon>
        <taxon>IRL clade</taxon>
        <taxon>Trifolieae</taxon>
        <taxon>Trifolium</taxon>
    </lineage>
</organism>
<dbReference type="AlphaFoldDB" id="A0A392M2D5"/>
<keyword evidence="1" id="KW-0520">NAD</keyword>
<protein>
    <submittedName>
        <fullName evidence="3">TMV resistance protein N</fullName>
    </submittedName>
</protein>
<name>A0A392M2D5_9FABA</name>
<dbReference type="PROSITE" id="PS50104">
    <property type="entry name" value="TIR"/>
    <property type="match status" value="1"/>
</dbReference>
<gene>
    <name evidence="3" type="ORF">A2U01_0002175</name>
</gene>
<evidence type="ECO:0000256" key="1">
    <source>
        <dbReference type="ARBA" id="ARBA00023027"/>
    </source>
</evidence>
<dbReference type="InterPro" id="IPR000157">
    <property type="entry name" value="TIR_dom"/>
</dbReference>
<dbReference type="InterPro" id="IPR035897">
    <property type="entry name" value="Toll_tir_struct_dom_sf"/>
</dbReference>
<evidence type="ECO:0000313" key="4">
    <source>
        <dbReference type="Proteomes" id="UP000265520"/>
    </source>
</evidence>
<proteinExistence type="predicted"/>
<keyword evidence="4" id="KW-1185">Reference proteome</keyword>
<accession>A0A392M2D5</accession>